<organism evidence="2">
    <name type="scientific">marine metagenome</name>
    <dbReference type="NCBI Taxonomy" id="408172"/>
    <lineage>
        <taxon>unclassified sequences</taxon>
        <taxon>metagenomes</taxon>
        <taxon>ecological metagenomes</taxon>
    </lineage>
</organism>
<accession>A0A382SAZ0</accession>
<feature type="domain" description="Gfo/Idh/MocA-like oxidoreductase N-terminal" evidence="1">
    <location>
        <begin position="7"/>
        <end position="95"/>
    </location>
</feature>
<reference evidence="2" key="1">
    <citation type="submission" date="2018-05" db="EMBL/GenBank/DDBJ databases">
        <authorList>
            <person name="Lanie J.A."/>
            <person name="Ng W.-L."/>
            <person name="Kazmierczak K.M."/>
            <person name="Andrzejewski T.M."/>
            <person name="Davidsen T.M."/>
            <person name="Wayne K.J."/>
            <person name="Tettelin H."/>
            <person name="Glass J.I."/>
            <person name="Rusch D."/>
            <person name="Podicherti R."/>
            <person name="Tsui H.-C.T."/>
            <person name="Winkler M.E."/>
        </authorList>
    </citation>
    <scope>NUCLEOTIDE SEQUENCE</scope>
</reference>
<name>A0A382SAZ0_9ZZZZ</name>
<dbReference type="Pfam" id="PF01408">
    <property type="entry name" value="GFO_IDH_MocA"/>
    <property type="match status" value="1"/>
</dbReference>
<dbReference type="AlphaFoldDB" id="A0A382SAZ0"/>
<dbReference type="InterPro" id="IPR000683">
    <property type="entry name" value="Gfo/Idh/MocA-like_OxRdtase_N"/>
</dbReference>
<dbReference type="InterPro" id="IPR036291">
    <property type="entry name" value="NAD(P)-bd_dom_sf"/>
</dbReference>
<sequence>MSRTKASAEESAALARTIGVGEAKAFDTVTDMVADSNINAIWICAPNFTRIEIMEEIVAAIESGKGELIGITCEKPLGRNVKEAKRVLELTQQVGLLDGYLENQVFAPSVTRGKEIIWARGAKTTGRPYLARAAEEHSGPHMPWFWE</sequence>
<gene>
    <name evidence="2" type="ORF">METZ01_LOCUS359900</name>
</gene>
<protein>
    <recommendedName>
        <fullName evidence="1">Gfo/Idh/MocA-like oxidoreductase N-terminal domain-containing protein</fullName>
    </recommendedName>
</protein>
<feature type="non-terminal residue" evidence="2">
    <location>
        <position position="147"/>
    </location>
</feature>
<dbReference type="EMBL" id="UINC01127730">
    <property type="protein sequence ID" value="SVD07046.1"/>
    <property type="molecule type" value="Genomic_DNA"/>
</dbReference>
<proteinExistence type="predicted"/>
<dbReference type="Gene3D" id="3.40.50.720">
    <property type="entry name" value="NAD(P)-binding Rossmann-like Domain"/>
    <property type="match status" value="1"/>
</dbReference>
<dbReference type="GO" id="GO:0000166">
    <property type="term" value="F:nucleotide binding"/>
    <property type="evidence" value="ECO:0007669"/>
    <property type="project" value="InterPro"/>
</dbReference>
<dbReference type="SUPFAM" id="SSF51735">
    <property type="entry name" value="NAD(P)-binding Rossmann-fold domains"/>
    <property type="match status" value="1"/>
</dbReference>
<evidence type="ECO:0000313" key="2">
    <source>
        <dbReference type="EMBL" id="SVD07046.1"/>
    </source>
</evidence>
<evidence type="ECO:0000259" key="1">
    <source>
        <dbReference type="Pfam" id="PF01408"/>
    </source>
</evidence>